<dbReference type="Gene3D" id="2.60.40.10">
    <property type="entry name" value="Immunoglobulins"/>
    <property type="match status" value="1"/>
</dbReference>
<organism evidence="3 4">
    <name type="scientific">Pseudoalteromonas spongiae</name>
    <dbReference type="NCBI Taxonomy" id="298657"/>
    <lineage>
        <taxon>Bacteria</taxon>
        <taxon>Pseudomonadati</taxon>
        <taxon>Pseudomonadota</taxon>
        <taxon>Gammaproteobacteria</taxon>
        <taxon>Alteromonadales</taxon>
        <taxon>Pseudoalteromonadaceae</taxon>
        <taxon>Pseudoalteromonas</taxon>
    </lineage>
</organism>
<evidence type="ECO:0000313" key="4">
    <source>
        <dbReference type="Proteomes" id="UP001382455"/>
    </source>
</evidence>
<name>A0ABU8ER39_9GAMM</name>
<sequence>MRSYVIAIITGCLFCANAFASDSDNDKVLDTFDLNPSSKVKPFAKGFIQINELGGNFNNVIEKGRYRFGDAITLIGDNFSALNDPVVVVYQHNNVFNFKPNSISANQLTFNFDVPKGKYALFIYDADSKTNEMKVDAFNNASPLIFGHSEISLSKGKPFTLNGVGFTKDSKIVIGALKVTPSNITNTQIQFDVPNNAAGLQLYVENASSKSNIVRIVSY</sequence>
<evidence type="ECO:0000259" key="2">
    <source>
        <dbReference type="Pfam" id="PF01833"/>
    </source>
</evidence>
<proteinExistence type="predicted"/>
<dbReference type="InterPro" id="IPR013783">
    <property type="entry name" value="Ig-like_fold"/>
</dbReference>
<dbReference type="InterPro" id="IPR014756">
    <property type="entry name" value="Ig_E-set"/>
</dbReference>
<dbReference type="SUPFAM" id="SSF81296">
    <property type="entry name" value="E set domains"/>
    <property type="match status" value="1"/>
</dbReference>
<evidence type="ECO:0000313" key="3">
    <source>
        <dbReference type="EMBL" id="MEI4549429.1"/>
    </source>
</evidence>
<dbReference type="Pfam" id="PF01833">
    <property type="entry name" value="TIG"/>
    <property type="match status" value="1"/>
</dbReference>
<keyword evidence="1" id="KW-0732">Signal</keyword>
<feature type="chain" id="PRO_5046552437" evidence="1">
    <location>
        <begin position="21"/>
        <end position="219"/>
    </location>
</feature>
<feature type="domain" description="IPT/TIG" evidence="2">
    <location>
        <begin position="150"/>
        <end position="200"/>
    </location>
</feature>
<dbReference type="EMBL" id="JBAWKS010000001">
    <property type="protein sequence ID" value="MEI4549429.1"/>
    <property type="molecule type" value="Genomic_DNA"/>
</dbReference>
<dbReference type="InterPro" id="IPR002909">
    <property type="entry name" value="IPT_dom"/>
</dbReference>
<protein>
    <submittedName>
        <fullName evidence="3">IPT/TIG domain-containing protein</fullName>
    </submittedName>
</protein>
<feature type="signal peptide" evidence="1">
    <location>
        <begin position="1"/>
        <end position="20"/>
    </location>
</feature>
<keyword evidence="4" id="KW-1185">Reference proteome</keyword>
<dbReference type="Proteomes" id="UP001382455">
    <property type="component" value="Unassembled WGS sequence"/>
</dbReference>
<dbReference type="RefSeq" id="WP_336434981.1">
    <property type="nucleotide sequence ID" value="NZ_JBAWKS010000001.1"/>
</dbReference>
<evidence type="ECO:0000256" key="1">
    <source>
        <dbReference type="SAM" id="SignalP"/>
    </source>
</evidence>
<accession>A0ABU8ER39</accession>
<reference evidence="3 4" key="1">
    <citation type="submission" date="2023-12" db="EMBL/GenBank/DDBJ databases">
        <title>Friends and Foes: Symbiotic and Algicidal bacterial influence on Karenia brevis blooms.</title>
        <authorList>
            <person name="Fei C."/>
            <person name="Mohamed A.R."/>
            <person name="Booker A."/>
            <person name="Arshad M."/>
            <person name="Klass S."/>
            <person name="Ahn S."/>
            <person name="Gilbert P.M."/>
            <person name="Heil C.A."/>
            <person name="Martinez J.M."/>
            <person name="Amin S.A."/>
        </authorList>
    </citation>
    <scope>NUCLEOTIDE SEQUENCE [LARGE SCALE GENOMIC DNA]</scope>
    <source>
        <strain evidence="3 4">CE15</strain>
    </source>
</reference>
<comment type="caution">
    <text evidence="3">The sequence shown here is derived from an EMBL/GenBank/DDBJ whole genome shotgun (WGS) entry which is preliminary data.</text>
</comment>
<gene>
    <name evidence="3" type="ORF">WAE96_06900</name>
</gene>